<evidence type="ECO:0000256" key="8">
    <source>
        <dbReference type="ARBA" id="ARBA00072277"/>
    </source>
</evidence>
<dbReference type="EC" id="3.5.1.19" evidence="6"/>
<dbReference type="EMBL" id="RBLG01000001">
    <property type="protein sequence ID" value="RKS55541.1"/>
    <property type="molecule type" value="Genomic_DNA"/>
</dbReference>
<feature type="domain" description="Isochorismatase-like" evidence="9">
    <location>
        <begin position="3"/>
        <end position="198"/>
    </location>
</feature>
<dbReference type="Proteomes" id="UP000276282">
    <property type="component" value="Unassembled WGS sequence"/>
</dbReference>
<dbReference type="FunFam" id="3.40.50.850:FF:000006">
    <property type="entry name" value="Bifunctional pyrazinamidase/nicotinamidase"/>
    <property type="match status" value="1"/>
</dbReference>
<dbReference type="PANTHER" id="PTHR11080:SF2">
    <property type="entry name" value="LD05707P"/>
    <property type="match status" value="1"/>
</dbReference>
<accession>A0A495PYD4</accession>
<evidence type="ECO:0000313" key="11">
    <source>
        <dbReference type="Proteomes" id="UP000276282"/>
    </source>
</evidence>
<evidence type="ECO:0000256" key="2">
    <source>
        <dbReference type="ARBA" id="ARBA00022642"/>
    </source>
</evidence>
<dbReference type="Pfam" id="PF00857">
    <property type="entry name" value="Isochorismatase"/>
    <property type="match status" value="1"/>
</dbReference>
<evidence type="ECO:0000259" key="9">
    <source>
        <dbReference type="Pfam" id="PF00857"/>
    </source>
</evidence>
<evidence type="ECO:0000256" key="5">
    <source>
        <dbReference type="ARBA" id="ARBA00037900"/>
    </source>
</evidence>
<proteinExistence type="inferred from homology"/>
<evidence type="ECO:0000313" key="10">
    <source>
        <dbReference type="EMBL" id="RKS55541.1"/>
    </source>
</evidence>
<dbReference type="Gene3D" id="3.40.50.850">
    <property type="entry name" value="Isochorismatase-like"/>
    <property type="match status" value="1"/>
</dbReference>
<dbReference type="InterPro" id="IPR000868">
    <property type="entry name" value="Isochorismatase-like_dom"/>
</dbReference>
<sequence>MKALVIIDMQNDFIPGGSLAVADGDEILPIINELQNKFDLVIATQDWHPLDHSSFAINHPGKKEFEILKLNEIDQVLWPVHCVQNSEGAEFHQELNSNKIEAIFRKGTNKEIDSYSGFYDNAHLKSTGLAGYFKDKGVSTLYFCGLAADYCVYFSIIDALKEGFEAILIEDATKAISQENFEKAKIEILHAGGKIIRSSDLT</sequence>
<dbReference type="AlphaFoldDB" id="A0A495PYD4"/>
<dbReference type="OrthoDB" id="9791276at2"/>
<dbReference type="RefSeq" id="WP_121344348.1">
    <property type="nucleotide sequence ID" value="NZ_RBLG01000001.1"/>
</dbReference>
<dbReference type="NCBIfam" id="NF008623">
    <property type="entry name" value="PRK11609.1"/>
    <property type="match status" value="1"/>
</dbReference>
<dbReference type="GO" id="GO:0008936">
    <property type="term" value="F:nicotinamidase activity"/>
    <property type="evidence" value="ECO:0007669"/>
    <property type="project" value="UniProtKB-EC"/>
</dbReference>
<keyword evidence="11" id="KW-1185">Reference proteome</keyword>
<comment type="pathway">
    <text evidence="5">Cofactor biosynthesis; nicotinate biosynthesis; nicotinate from nicotinamide: step 1/1.</text>
</comment>
<evidence type="ECO:0000256" key="1">
    <source>
        <dbReference type="ARBA" id="ARBA00006336"/>
    </source>
</evidence>
<keyword evidence="3" id="KW-0479">Metal-binding</keyword>
<keyword evidence="4" id="KW-0378">Hydrolase</keyword>
<name>A0A495PYD4_9FLAO</name>
<dbReference type="PANTHER" id="PTHR11080">
    <property type="entry name" value="PYRAZINAMIDASE/NICOTINAMIDASE"/>
    <property type="match status" value="1"/>
</dbReference>
<evidence type="ECO:0000256" key="6">
    <source>
        <dbReference type="ARBA" id="ARBA00039017"/>
    </source>
</evidence>
<protein>
    <recommendedName>
        <fullName evidence="8">Nicotinamidase</fullName>
        <ecNumber evidence="6">3.5.1.19</ecNumber>
    </recommendedName>
    <alternativeName>
        <fullName evidence="7">Nicotinamide deamidase</fullName>
    </alternativeName>
</protein>
<dbReference type="GO" id="GO:0046872">
    <property type="term" value="F:metal ion binding"/>
    <property type="evidence" value="ECO:0007669"/>
    <property type="project" value="UniProtKB-KW"/>
</dbReference>
<gene>
    <name evidence="10" type="ORF">BC962_0505</name>
</gene>
<dbReference type="GO" id="GO:0019363">
    <property type="term" value="P:pyridine nucleotide biosynthetic process"/>
    <property type="evidence" value="ECO:0007669"/>
    <property type="project" value="UniProtKB-KW"/>
</dbReference>
<dbReference type="InterPro" id="IPR036380">
    <property type="entry name" value="Isochorismatase-like_sf"/>
</dbReference>
<dbReference type="InterPro" id="IPR052347">
    <property type="entry name" value="Isochorismatase_Nicotinamidase"/>
</dbReference>
<evidence type="ECO:0000256" key="3">
    <source>
        <dbReference type="ARBA" id="ARBA00022723"/>
    </source>
</evidence>
<dbReference type="CDD" id="cd01011">
    <property type="entry name" value="nicotinamidase"/>
    <property type="match status" value="1"/>
</dbReference>
<organism evidence="10 11">
    <name type="scientific">Gillisia mitskevichiae</name>
    <dbReference type="NCBI Taxonomy" id="270921"/>
    <lineage>
        <taxon>Bacteria</taxon>
        <taxon>Pseudomonadati</taxon>
        <taxon>Bacteroidota</taxon>
        <taxon>Flavobacteriia</taxon>
        <taxon>Flavobacteriales</taxon>
        <taxon>Flavobacteriaceae</taxon>
        <taxon>Gillisia</taxon>
    </lineage>
</organism>
<evidence type="ECO:0000256" key="4">
    <source>
        <dbReference type="ARBA" id="ARBA00022801"/>
    </source>
</evidence>
<keyword evidence="2" id="KW-0662">Pyridine nucleotide biosynthesis</keyword>
<evidence type="ECO:0000256" key="7">
    <source>
        <dbReference type="ARBA" id="ARBA00043224"/>
    </source>
</evidence>
<reference evidence="10 11" key="1">
    <citation type="submission" date="2018-10" db="EMBL/GenBank/DDBJ databases">
        <title>Genomic Encyclopedia of Archaeal and Bacterial Type Strains, Phase II (KMG-II): from individual species to whole genera.</title>
        <authorList>
            <person name="Goeker M."/>
        </authorList>
    </citation>
    <scope>NUCLEOTIDE SEQUENCE [LARGE SCALE GENOMIC DNA]</scope>
    <source>
        <strain evidence="10 11">DSM 19839</strain>
    </source>
</reference>
<comment type="similarity">
    <text evidence="1">Belongs to the isochorismatase family.</text>
</comment>
<comment type="caution">
    <text evidence="10">The sequence shown here is derived from an EMBL/GenBank/DDBJ whole genome shotgun (WGS) entry which is preliminary data.</text>
</comment>
<dbReference type="SUPFAM" id="SSF52499">
    <property type="entry name" value="Isochorismatase-like hydrolases"/>
    <property type="match status" value="1"/>
</dbReference>